<gene>
    <name evidence="2" type="ORF">BaRGS_00023374</name>
</gene>
<evidence type="ECO:0000313" key="3">
    <source>
        <dbReference type="Proteomes" id="UP001519460"/>
    </source>
</evidence>
<feature type="region of interest" description="Disordered" evidence="1">
    <location>
        <begin position="1"/>
        <end position="25"/>
    </location>
</feature>
<accession>A0ABD0KE55</accession>
<evidence type="ECO:0000313" key="2">
    <source>
        <dbReference type="EMBL" id="KAK7485426.1"/>
    </source>
</evidence>
<dbReference type="EMBL" id="JACVVK020000195">
    <property type="protein sequence ID" value="KAK7485426.1"/>
    <property type="molecule type" value="Genomic_DNA"/>
</dbReference>
<dbReference type="Proteomes" id="UP001519460">
    <property type="component" value="Unassembled WGS sequence"/>
</dbReference>
<name>A0ABD0KE55_9CAEN</name>
<proteinExistence type="predicted"/>
<keyword evidence="3" id="KW-1185">Reference proteome</keyword>
<dbReference type="AlphaFoldDB" id="A0ABD0KE55"/>
<reference evidence="2 3" key="1">
    <citation type="journal article" date="2023" name="Sci. Data">
        <title>Genome assembly of the Korean intertidal mud-creeper Batillaria attramentaria.</title>
        <authorList>
            <person name="Patra A.K."/>
            <person name="Ho P.T."/>
            <person name="Jun S."/>
            <person name="Lee S.J."/>
            <person name="Kim Y."/>
            <person name="Won Y.J."/>
        </authorList>
    </citation>
    <scope>NUCLEOTIDE SEQUENCE [LARGE SCALE GENOMIC DNA]</scope>
    <source>
        <strain evidence="2">Wonlab-2016</strain>
    </source>
</reference>
<feature type="compositionally biased region" description="Polar residues" evidence="1">
    <location>
        <begin position="8"/>
        <end position="25"/>
    </location>
</feature>
<comment type="caution">
    <text evidence="2">The sequence shown here is derived from an EMBL/GenBank/DDBJ whole genome shotgun (WGS) entry which is preliminary data.</text>
</comment>
<organism evidence="2 3">
    <name type="scientific">Batillaria attramentaria</name>
    <dbReference type="NCBI Taxonomy" id="370345"/>
    <lineage>
        <taxon>Eukaryota</taxon>
        <taxon>Metazoa</taxon>
        <taxon>Spiralia</taxon>
        <taxon>Lophotrochozoa</taxon>
        <taxon>Mollusca</taxon>
        <taxon>Gastropoda</taxon>
        <taxon>Caenogastropoda</taxon>
        <taxon>Sorbeoconcha</taxon>
        <taxon>Cerithioidea</taxon>
        <taxon>Batillariidae</taxon>
        <taxon>Batillaria</taxon>
    </lineage>
</organism>
<protein>
    <submittedName>
        <fullName evidence="2">Uncharacterized protein</fullName>
    </submittedName>
</protein>
<sequence>MLTERSKQICSSLSQPSNAMHTNQYSHSVLQEPKCLINTHAQQRNLHGARCKQGTAANYRQRRTRIKLKQHSIKAETTFNPDTFMCFFPTLVSD</sequence>
<evidence type="ECO:0000256" key="1">
    <source>
        <dbReference type="SAM" id="MobiDB-lite"/>
    </source>
</evidence>